<dbReference type="AlphaFoldDB" id="A0A067C8G7"/>
<dbReference type="Proteomes" id="UP000030745">
    <property type="component" value="Unassembled WGS sequence"/>
</dbReference>
<accession>A0A067C8G7</accession>
<dbReference type="VEuPathDB" id="FungiDB:SPRG_08073"/>
<evidence type="ECO:0000313" key="3">
    <source>
        <dbReference type="Proteomes" id="UP000030745"/>
    </source>
</evidence>
<proteinExistence type="predicted"/>
<dbReference type="OrthoDB" id="68534at2759"/>
<feature type="region of interest" description="Disordered" evidence="1">
    <location>
        <begin position="1"/>
        <end position="58"/>
    </location>
</feature>
<gene>
    <name evidence="2" type="ORF">SPRG_08073</name>
</gene>
<dbReference type="EMBL" id="KK583221">
    <property type="protein sequence ID" value="KDO26783.1"/>
    <property type="molecule type" value="Genomic_DNA"/>
</dbReference>
<evidence type="ECO:0000313" key="2">
    <source>
        <dbReference type="EMBL" id="KDO26783.1"/>
    </source>
</evidence>
<organism evidence="2 3">
    <name type="scientific">Saprolegnia parasitica (strain CBS 223.65)</name>
    <dbReference type="NCBI Taxonomy" id="695850"/>
    <lineage>
        <taxon>Eukaryota</taxon>
        <taxon>Sar</taxon>
        <taxon>Stramenopiles</taxon>
        <taxon>Oomycota</taxon>
        <taxon>Saprolegniomycetes</taxon>
        <taxon>Saprolegniales</taxon>
        <taxon>Saprolegniaceae</taxon>
        <taxon>Saprolegnia</taxon>
    </lineage>
</organism>
<dbReference type="RefSeq" id="XP_012202431.1">
    <property type="nucleotide sequence ID" value="XM_012347041.1"/>
</dbReference>
<feature type="compositionally biased region" description="Basic and acidic residues" evidence="1">
    <location>
        <begin position="1"/>
        <end position="10"/>
    </location>
</feature>
<evidence type="ECO:0000256" key="1">
    <source>
        <dbReference type="SAM" id="MobiDB-lite"/>
    </source>
</evidence>
<keyword evidence="3" id="KW-1185">Reference proteome</keyword>
<sequence length="523" mass="59888">MALAEIHRTVESSVATGPGPGAYTVPSQGGPRTPNARMHLSRVPPPESDARPLPAPRSSFASKALSSWSHSPRFRKTFVAPKSQPSAADAIAAVHSPQSMEFRARRRRLWVSILVTIEAHARFFLVACRYRTCQRLVLCLERRRQAVQSALVRWHRATVLHTRHVLQHIIHRLLWPRLLQARGTLRLRAATTLRSFLTWATTRPAFLKALRRFVDRVRRVQTWWRTLYRSFQSHLELLQLQWHAREVQLRVAAVAQRKAAPFLPFHVLWHVPPTTTWPCKHFELTSQGHLIGRVDAVDDGFFLSCTPAAAELLPRPHGRPFLVVYLEHDRTRCLVLTSDATSELHLWLNKLLLSIELRLARSTDVDAASLRCQLRLKALRDKRQLRTCAHASDLMYCVGDLLGDRPWCDPALVHDALLRVHRRRRHAHMAQMNKYRLGQWKLAQKQHNIHLRKRALQHQASSFGLRAVPLPRFRLLLPHGELDQLIEEVVLQTHKAGTAPLATLCFLPPPPLEQSTVPLLPLL</sequence>
<dbReference type="OMA" id="QWHAREV"/>
<protein>
    <submittedName>
        <fullName evidence="2">Uncharacterized protein</fullName>
    </submittedName>
</protein>
<dbReference type="KEGG" id="spar:SPRG_08073"/>
<reference evidence="2 3" key="1">
    <citation type="journal article" date="2013" name="PLoS Genet.">
        <title>Distinctive expansion of potential virulence genes in the genome of the oomycete fish pathogen Saprolegnia parasitica.</title>
        <authorList>
            <person name="Jiang R.H."/>
            <person name="de Bruijn I."/>
            <person name="Haas B.J."/>
            <person name="Belmonte R."/>
            <person name="Lobach L."/>
            <person name="Christie J."/>
            <person name="van den Ackerveken G."/>
            <person name="Bottin A."/>
            <person name="Bulone V."/>
            <person name="Diaz-Moreno S.M."/>
            <person name="Dumas B."/>
            <person name="Fan L."/>
            <person name="Gaulin E."/>
            <person name="Govers F."/>
            <person name="Grenville-Briggs L.J."/>
            <person name="Horner N.R."/>
            <person name="Levin J.Z."/>
            <person name="Mammella M."/>
            <person name="Meijer H.J."/>
            <person name="Morris P."/>
            <person name="Nusbaum C."/>
            <person name="Oome S."/>
            <person name="Phillips A.J."/>
            <person name="van Rooyen D."/>
            <person name="Rzeszutek E."/>
            <person name="Saraiva M."/>
            <person name="Secombes C.J."/>
            <person name="Seidl M.F."/>
            <person name="Snel B."/>
            <person name="Stassen J.H."/>
            <person name="Sykes S."/>
            <person name="Tripathy S."/>
            <person name="van den Berg H."/>
            <person name="Vega-Arreguin J.C."/>
            <person name="Wawra S."/>
            <person name="Young S.K."/>
            <person name="Zeng Q."/>
            <person name="Dieguez-Uribeondo J."/>
            <person name="Russ C."/>
            <person name="Tyler B.M."/>
            <person name="van West P."/>
        </authorList>
    </citation>
    <scope>NUCLEOTIDE SEQUENCE [LARGE SCALE GENOMIC DNA]</scope>
    <source>
        <strain evidence="2 3">CBS 223.65</strain>
    </source>
</reference>
<dbReference type="GeneID" id="24130310"/>
<name>A0A067C8G7_SAPPC</name>